<reference evidence="1 2" key="1">
    <citation type="journal article" date="2023" name="Microorganisms">
        <title>Thiorhodovibrio frisius and Trv. litoralis spp. nov., Two Novel Members from a Clade of Fastidious Purple Sulfur Bacteria That Exhibit Unique Red-Shifted Light-Harvesting Capabilities.</title>
        <authorList>
            <person name="Methner A."/>
            <person name="Kuzyk S.B."/>
            <person name="Petersen J."/>
            <person name="Bauer S."/>
            <person name="Brinkmann H."/>
            <person name="Sichau K."/>
            <person name="Wanner G."/>
            <person name="Wolf J."/>
            <person name="Neumann-Schaal M."/>
            <person name="Henke P."/>
            <person name="Tank M."/>
            <person name="Sproer C."/>
            <person name="Bunk B."/>
            <person name="Overmann J."/>
        </authorList>
    </citation>
    <scope>NUCLEOTIDE SEQUENCE [LARGE SCALE GENOMIC DNA]</scope>
    <source>
        <strain evidence="1 2">DSM 6702</strain>
    </source>
</reference>
<evidence type="ECO:0008006" key="3">
    <source>
        <dbReference type="Google" id="ProtNLM"/>
    </source>
</evidence>
<proteinExistence type="predicted"/>
<dbReference type="Proteomes" id="UP001432180">
    <property type="component" value="Chromosome"/>
</dbReference>
<name>A0ABZ0S5Y8_9GAMM</name>
<dbReference type="EMBL" id="CP121472">
    <property type="protein sequence ID" value="WPL15747.1"/>
    <property type="molecule type" value="Genomic_DNA"/>
</dbReference>
<keyword evidence="2" id="KW-1185">Reference proteome</keyword>
<protein>
    <recommendedName>
        <fullName evidence="3">Transposase</fullName>
    </recommendedName>
</protein>
<accession>A0ABZ0S5Y8</accession>
<gene>
    <name evidence="1" type="ORF">Thiowin_00664</name>
</gene>
<evidence type="ECO:0000313" key="2">
    <source>
        <dbReference type="Proteomes" id="UP001432180"/>
    </source>
</evidence>
<organism evidence="1 2">
    <name type="scientific">Thiorhodovibrio winogradskyi</name>
    <dbReference type="NCBI Taxonomy" id="77007"/>
    <lineage>
        <taxon>Bacteria</taxon>
        <taxon>Pseudomonadati</taxon>
        <taxon>Pseudomonadota</taxon>
        <taxon>Gammaproteobacteria</taxon>
        <taxon>Chromatiales</taxon>
        <taxon>Chromatiaceae</taxon>
        <taxon>Thiorhodovibrio</taxon>
    </lineage>
</organism>
<evidence type="ECO:0000313" key="1">
    <source>
        <dbReference type="EMBL" id="WPL15747.1"/>
    </source>
</evidence>
<sequence>MIPKLCTDVFANRFKPLSLRVDKKRQIQSAEITKLSHNSTHYRVHYKRRMSLLAYGP</sequence>